<proteinExistence type="predicted"/>
<sequence>MRPKAFRAAFQAARFSSWAILFAIALLGSYLSFGSVGSALERAISPARFAAFDRPPSGKVVIVEMDARSVAAIRRWPWSRSNYAKAVDRLRLAGASSIVFDVDFSTPSDNAGDTAFAASLARAEGRVALATFGQSESSTDQRIIDALPIRKFRPHVALASVNIAPDPDGQVRAMLYGTMTDGTPRPSLAAYIAQRSGSAGTEFAIDLSIDPATIPRLSLIDVIEGRFDRSAVRGHDILIGATAIEMGDRYGTPQWGVIPGVVIQAMAAETLLRGVPLTGSALTLFVVGMIATGLIVASRSTGMLVATVGAPLVLIVIAALVAQHWLLITYPLVPPLGMIAVAGMICGLREAAARFRRQRTIDEATGLPNKKAMIAAGEMDASATLVVVQIDNYDSLQAVLGAGPSDDLIVRVSERLALIARDRAVFRTGDRQLAFRLPADHCLDDTLEGLRIVLRQPVEVAGRRADVMASAGVASGTDGVGSLLLDAVIAAEEAVRLGKFWHDGARDGAGRDADISLMGELDDALRTDLIEVYYQPKYSLREDRIASVEALVRWKHPERGFIGPDLFIPMAEKTNRIEAMTLYVLHRVVSDLAIWRIEHPDVTAAVNISAKLLSDTAFNTAVEDILKSSCVPTSSLIFEVTESAAMSDPARAIAALNRYRELGVAVSMDDYGTGQSTLTYIRQLPLSELKIDRSFVQHASRNVNDAVLVRSTIELAHKLGLKVVAEGVEDLECLTFLKACGCDLAQGYLISRPVPISALTEMLSIQMRFAA</sequence>
<dbReference type="Gene3D" id="3.30.70.270">
    <property type="match status" value="1"/>
</dbReference>
<dbReference type="AlphaFoldDB" id="A0A974NS92"/>
<dbReference type="Pfam" id="PF05226">
    <property type="entry name" value="CHASE2"/>
    <property type="match status" value="1"/>
</dbReference>
<dbReference type="CDD" id="cd01948">
    <property type="entry name" value="EAL"/>
    <property type="match status" value="1"/>
</dbReference>
<dbReference type="Pfam" id="PF00563">
    <property type="entry name" value="EAL"/>
    <property type="match status" value="1"/>
</dbReference>
<protein>
    <submittedName>
        <fullName evidence="3">EAL domain-containing protein</fullName>
    </submittedName>
</protein>
<dbReference type="SUPFAM" id="SSF55073">
    <property type="entry name" value="Nucleotide cyclase"/>
    <property type="match status" value="1"/>
</dbReference>
<organism evidence="3 4">
    <name type="scientific">Sphingomonas aliaeris</name>
    <dbReference type="NCBI Taxonomy" id="2759526"/>
    <lineage>
        <taxon>Bacteria</taxon>
        <taxon>Pseudomonadati</taxon>
        <taxon>Pseudomonadota</taxon>
        <taxon>Alphaproteobacteria</taxon>
        <taxon>Sphingomonadales</taxon>
        <taxon>Sphingomonadaceae</taxon>
        <taxon>Sphingomonas</taxon>
    </lineage>
</organism>
<dbReference type="SMART" id="SM00267">
    <property type="entry name" value="GGDEF"/>
    <property type="match status" value="1"/>
</dbReference>
<dbReference type="PANTHER" id="PTHR33121:SF79">
    <property type="entry name" value="CYCLIC DI-GMP PHOSPHODIESTERASE PDED-RELATED"/>
    <property type="match status" value="1"/>
</dbReference>
<dbReference type="InterPro" id="IPR050706">
    <property type="entry name" value="Cyclic-di-GMP_PDE-like"/>
</dbReference>
<dbReference type="SMART" id="SM00052">
    <property type="entry name" value="EAL"/>
    <property type="match status" value="1"/>
</dbReference>
<dbReference type="SUPFAM" id="SSF141868">
    <property type="entry name" value="EAL domain-like"/>
    <property type="match status" value="1"/>
</dbReference>
<evidence type="ECO:0000313" key="3">
    <source>
        <dbReference type="EMBL" id="QQV75946.1"/>
    </source>
</evidence>
<reference evidence="4" key="1">
    <citation type="submission" date="2020-09" db="EMBL/GenBank/DDBJ databases">
        <title>Sphingomonas sp., a new species isolated from pork steak.</title>
        <authorList>
            <person name="Heidler von Heilborn D."/>
        </authorList>
    </citation>
    <scope>NUCLEOTIDE SEQUENCE [LARGE SCALE GENOMIC DNA]</scope>
</reference>
<dbReference type="InterPro" id="IPR007890">
    <property type="entry name" value="CHASE2"/>
</dbReference>
<dbReference type="InterPro" id="IPR029787">
    <property type="entry name" value="Nucleotide_cyclase"/>
</dbReference>
<dbReference type="InterPro" id="IPR035919">
    <property type="entry name" value="EAL_sf"/>
</dbReference>
<feature type="transmembrane region" description="Helical" evidence="1">
    <location>
        <begin position="277"/>
        <end position="297"/>
    </location>
</feature>
<gene>
    <name evidence="3" type="ORF">H5J25_10085</name>
</gene>
<dbReference type="PROSITE" id="PS50883">
    <property type="entry name" value="EAL"/>
    <property type="match status" value="1"/>
</dbReference>
<evidence type="ECO:0000256" key="1">
    <source>
        <dbReference type="SAM" id="Phobius"/>
    </source>
</evidence>
<dbReference type="PANTHER" id="PTHR33121">
    <property type="entry name" value="CYCLIC DI-GMP PHOSPHODIESTERASE PDEF"/>
    <property type="match status" value="1"/>
</dbReference>
<dbReference type="KEGG" id="sari:H5J25_10085"/>
<keyword evidence="4" id="KW-1185">Reference proteome</keyword>
<feature type="transmembrane region" description="Helical" evidence="1">
    <location>
        <begin position="304"/>
        <end position="326"/>
    </location>
</feature>
<dbReference type="Gene3D" id="3.20.20.450">
    <property type="entry name" value="EAL domain"/>
    <property type="match status" value="1"/>
</dbReference>
<evidence type="ECO:0000259" key="2">
    <source>
        <dbReference type="PROSITE" id="PS50883"/>
    </source>
</evidence>
<dbReference type="SMART" id="SM01080">
    <property type="entry name" value="CHASE2"/>
    <property type="match status" value="1"/>
</dbReference>
<keyword evidence="1" id="KW-1133">Transmembrane helix</keyword>
<accession>A0A974NS92</accession>
<keyword evidence="1" id="KW-0472">Membrane</keyword>
<keyword evidence="1" id="KW-0812">Transmembrane</keyword>
<evidence type="ECO:0000313" key="4">
    <source>
        <dbReference type="Proteomes" id="UP000595894"/>
    </source>
</evidence>
<dbReference type="GO" id="GO:0071111">
    <property type="term" value="F:cyclic-guanylate-specific phosphodiesterase activity"/>
    <property type="evidence" value="ECO:0007669"/>
    <property type="project" value="InterPro"/>
</dbReference>
<feature type="transmembrane region" description="Helical" evidence="1">
    <location>
        <begin position="332"/>
        <end position="352"/>
    </location>
</feature>
<dbReference type="InterPro" id="IPR043128">
    <property type="entry name" value="Rev_trsase/Diguanyl_cyclase"/>
</dbReference>
<dbReference type="InterPro" id="IPR000160">
    <property type="entry name" value="GGDEF_dom"/>
</dbReference>
<dbReference type="InterPro" id="IPR001633">
    <property type="entry name" value="EAL_dom"/>
</dbReference>
<dbReference type="Proteomes" id="UP000595894">
    <property type="component" value="Chromosome"/>
</dbReference>
<feature type="domain" description="EAL" evidence="2">
    <location>
        <begin position="514"/>
        <end position="767"/>
    </location>
</feature>
<name>A0A974NS92_9SPHN</name>
<dbReference type="EMBL" id="CP061035">
    <property type="protein sequence ID" value="QQV75946.1"/>
    <property type="molecule type" value="Genomic_DNA"/>
</dbReference>